<dbReference type="Proteomes" id="UP000289340">
    <property type="component" value="Chromosome 13"/>
</dbReference>
<evidence type="ECO:0000256" key="2">
    <source>
        <dbReference type="ARBA" id="ARBA00023015"/>
    </source>
</evidence>
<feature type="domain" description="DUF7271" evidence="7">
    <location>
        <begin position="435"/>
        <end position="507"/>
    </location>
</feature>
<dbReference type="InterPro" id="IPR012340">
    <property type="entry name" value="NA-bd_OB-fold"/>
</dbReference>
<sequence length="605" mass="68677">MSCSSTLFSKRENRKTKTTVLVVLLSRHGSFWFAFVVQAWNCDFVLLFCLLSLSRVLKDRSFSGTFVLLRYPAMSRKENLISELHMRKGTWKIVVRITDLWEVRKQNSKQAIEMVLMDQTVFQGTKSGATLWQELVSPVPHLVYFVRTTSVKEIQRIEIPPNVYMSTLFADIISWVAPRHTLMDIVGVVTDLIGVKIVNPPHRMTVRLRGNSLCVPFYSGGITDNKGGSQSQSSQSNLVEKFLHNAQVVSIGEINSLKQDCYCLTFGTIDEIIIDAPWSYDNCPYCTTTFDPSKVGSACRSCQNQVNNTVPSIMGTKETSFSGMQHVSRCLVGDDIKVFPPCVDEILSKTWAIRFKYRSQLRQSSVLDVSEEPHHIQTLTTILGLKGEASMGKAIAVEPERSPLIYHPTMVSNNSFIVLPTPKSNSARTMSSVISTAFTVVRRDGNKFYFADGLKDFRRVLGIHEGLVVHFAAPDRNTSFYLHFMPPLDRQTSGRPYSTTRTYVFTVDITNHIISTPTPLVLPPDVVDIIGYRSQYLTVEPPRGRQIWRMSIQDGLQTLTTPWYQFLKDNNLMARDEVIFYYQPNQGVWEIILRKEIGWNEDEST</sequence>
<dbReference type="InterPro" id="IPR055695">
    <property type="entry name" value="DUF7271"/>
</dbReference>
<evidence type="ECO:0000256" key="1">
    <source>
        <dbReference type="ARBA" id="ARBA00004123"/>
    </source>
</evidence>
<keyword evidence="2" id="KW-0805">Transcription regulation</keyword>
<evidence type="ECO:0000256" key="6">
    <source>
        <dbReference type="SAM" id="Phobius"/>
    </source>
</evidence>
<evidence type="ECO:0000313" key="9">
    <source>
        <dbReference type="Proteomes" id="UP000289340"/>
    </source>
</evidence>
<evidence type="ECO:0000259" key="7">
    <source>
        <dbReference type="Pfam" id="PF23935"/>
    </source>
</evidence>
<keyword evidence="5" id="KW-0539">Nucleus</keyword>
<dbReference type="SUPFAM" id="SSF101936">
    <property type="entry name" value="DNA-binding pseudobarrel domain"/>
    <property type="match status" value="1"/>
</dbReference>
<keyword evidence="6" id="KW-1133">Transmembrane helix</keyword>
<feature type="transmembrane region" description="Helical" evidence="6">
    <location>
        <begin position="31"/>
        <end position="53"/>
    </location>
</feature>
<dbReference type="InterPro" id="IPR015300">
    <property type="entry name" value="DNA-bd_pseudobarrel_sf"/>
</dbReference>
<name>A0A445HA16_GLYSO</name>
<evidence type="ECO:0000256" key="4">
    <source>
        <dbReference type="ARBA" id="ARBA00023163"/>
    </source>
</evidence>
<evidence type="ECO:0000313" key="8">
    <source>
        <dbReference type="EMBL" id="RZB70481.1"/>
    </source>
</evidence>
<gene>
    <name evidence="8" type="ORF">D0Y65_035453</name>
</gene>
<dbReference type="EMBL" id="QZWG01000013">
    <property type="protein sequence ID" value="RZB70481.1"/>
    <property type="molecule type" value="Genomic_DNA"/>
</dbReference>
<keyword evidence="6" id="KW-0812">Transmembrane</keyword>
<dbReference type="Pfam" id="PF23935">
    <property type="entry name" value="DUF7271"/>
    <property type="match status" value="1"/>
</dbReference>
<keyword evidence="9" id="KW-1185">Reference proteome</keyword>
<keyword evidence="3" id="KW-0238">DNA-binding</keyword>
<dbReference type="GO" id="GO:0005634">
    <property type="term" value="C:nucleus"/>
    <property type="evidence" value="ECO:0007669"/>
    <property type="project" value="UniProtKB-SubCell"/>
</dbReference>
<reference evidence="8 9" key="1">
    <citation type="submission" date="2018-09" db="EMBL/GenBank/DDBJ databases">
        <title>A high-quality reference genome of wild soybean provides a powerful tool to mine soybean genomes.</title>
        <authorList>
            <person name="Xie M."/>
            <person name="Chung C.Y.L."/>
            <person name="Li M.-W."/>
            <person name="Wong F.-L."/>
            <person name="Chan T.-F."/>
            <person name="Lam H.-M."/>
        </authorList>
    </citation>
    <scope>NUCLEOTIDE SEQUENCE [LARGE SCALE GENOMIC DNA]</scope>
    <source>
        <strain evidence="9">cv. W05</strain>
        <tissue evidence="8">Hypocotyl of etiolated seedlings</tissue>
    </source>
</reference>
<protein>
    <recommendedName>
        <fullName evidence="7">DUF7271 domain-containing protein</fullName>
    </recommendedName>
</protein>
<organism evidence="8 9">
    <name type="scientific">Glycine soja</name>
    <name type="common">Wild soybean</name>
    <dbReference type="NCBI Taxonomy" id="3848"/>
    <lineage>
        <taxon>Eukaryota</taxon>
        <taxon>Viridiplantae</taxon>
        <taxon>Streptophyta</taxon>
        <taxon>Embryophyta</taxon>
        <taxon>Tracheophyta</taxon>
        <taxon>Spermatophyta</taxon>
        <taxon>Magnoliopsida</taxon>
        <taxon>eudicotyledons</taxon>
        <taxon>Gunneridae</taxon>
        <taxon>Pentapetalae</taxon>
        <taxon>rosids</taxon>
        <taxon>fabids</taxon>
        <taxon>Fabales</taxon>
        <taxon>Fabaceae</taxon>
        <taxon>Papilionoideae</taxon>
        <taxon>50 kb inversion clade</taxon>
        <taxon>NPAAA clade</taxon>
        <taxon>indigoferoid/millettioid clade</taxon>
        <taxon>Phaseoleae</taxon>
        <taxon>Glycine</taxon>
        <taxon>Glycine subgen. Soja</taxon>
    </lineage>
</organism>
<dbReference type="AlphaFoldDB" id="A0A445HA16"/>
<comment type="caution">
    <text evidence="8">The sequence shown here is derived from an EMBL/GenBank/DDBJ whole genome shotgun (WGS) entry which is preliminary data.</text>
</comment>
<keyword evidence="4" id="KW-0804">Transcription</keyword>
<accession>A0A445HA16</accession>
<proteinExistence type="predicted"/>
<dbReference type="GO" id="GO:0003677">
    <property type="term" value="F:DNA binding"/>
    <property type="evidence" value="ECO:0007669"/>
    <property type="project" value="UniProtKB-KW"/>
</dbReference>
<evidence type="ECO:0000256" key="5">
    <source>
        <dbReference type="ARBA" id="ARBA00023242"/>
    </source>
</evidence>
<keyword evidence="6" id="KW-0472">Membrane</keyword>
<comment type="subcellular location">
    <subcellularLocation>
        <location evidence="1">Nucleus</location>
    </subcellularLocation>
</comment>
<evidence type="ECO:0000256" key="3">
    <source>
        <dbReference type="ARBA" id="ARBA00023125"/>
    </source>
</evidence>
<dbReference type="Gene3D" id="2.40.50.140">
    <property type="entry name" value="Nucleic acid-binding proteins"/>
    <property type="match status" value="1"/>
</dbReference>